<dbReference type="Pfam" id="PF07866">
    <property type="entry name" value="DUF1653"/>
    <property type="match status" value="1"/>
</dbReference>
<dbReference type="AlphaFoldDB" id="A0AAN5VPZ8"/>
<dbReference type="EMBL" id="DAEPXK010000079">
    <property type="protein sequence ID" value="HBH1544405.1"/>
    <property type="molecule type" value="Genomic_DNA"/>
</dbReference>
<dbReference type="InterPro" id="IPR023387">
    <property type="entry name" value="DUF1653-like_dom"/>
</dbReference>
<sequence length="194" mass="23068">MIFEESKEFLVSRITDIMGKLQDDKLEKEDLEGYDSCEDIITNISLLGRYRDLIERGYQDHYKLNNERILKYPCVYKHFKGNFYATIGLSKPIDEKSLIELLLGDPATEGRSYLLYNCSFISKHTESGKNIYMHKDEMGNLYHAKEQVDCELVIYKSLEYDKNEVYARPLEMFLSHVDRLKYPECQEWRFEEIK</sequence>
<organism evidence="2 3">
    <name type="scientific">Clostridioides difficile</name>
    <name type="common">Peptoclostridium difficile</name>
    <dbReference type="NCBI Taxonomy" id="1496"/>
    <lineage>
        <taxon>Bacteria</taxon>
        <taxon>Bacillati</taxon>
        <taxon>Bacillota</taxon>
        <taxon>Clostridia</taxon>
        <taxon>Peptostreptococcales</taxon>
        <taxon>Peptostreptococcaceae</taxon>
        <taxon>Clostridioides</taxon>
    </lineage>
</organism>
<evidence type="ECO:0000259" key="1">
    <source>
        <dbReference type="Pfam" id="PF07866"/>
    </source>
</evidence>
<name>A0AAN5VPZ8_CLODI</name>
<gene>
    <name evidence="2" type="ORF">KRM00_003954</name>
</gene>
<dbReference type="RefSeq" id="WP_009899369.1">
    <property type="nucleotide sequence ID" value="NZ_FUQT01000003.1"/>
</dbReference>
<dbReference type="InterPro" id="IPR037135">
    <property type="entry name" value="DUF1653-like_dom_sf"/>
</dbReference>
<dbReference type="Proteomes" id="UP000878956">
    <property type="component" value="Unassembled WGS sequence"/>
</dbReference>
<reference evidence="2" key="1">
    <citation type="journal article" date="2018" name="Genome Biol.">
        <title>SKESA: strategic k-mer extension for scrupulous assemblies.</title>
        <authorList>
            <person name="Souvorov A."/>
            <person name="Agarwala R."/>
            <person name="Lipman D.J."/>
        </authorList>
    </citation>
    <scope>NUCLEOTIDE SEQUENCE</scope>
    <source>
        <strain evidence="2">HN1000</strain>
    </source>
</reference>
<feature type="domain" description="DUF1653" evidence="1">
    <location>
        <begin position="150"/>
        <end position="191"/>
    </location>
</feature>
<comment type="caution">
    <text evidence="2">The sequence shown here is derived from an EMBL/GenBank/DDBJ whole genome shotgun (WGS) entry which is preliminary data.</text>
</comment>
<dbReference type="Gene3D" id="2.30.30.320">
    <property type="entry name" value="DUF1653-like domain"/>
    <property type="match status" value="1"/>
</dbReference>
<accession>A0AAN5VPZ8</accession>
<protein>
    <submittedName>
        <fullName evidence="2">DUF1653 domain-containing protein</fullName>
    </submittedName>
</protein>
<proteinExistence type="predicted"/>
<evidence type="ECO:0000313" key="3">
    <source>
        <dbReference type="Proteomes" id="UP000878956"/>
    </source>
</evidence>
<evidence type="ECO:0000313" key="2">
    <source>
        <dbReference type="EMBL" id="HBH1544405.1"/>
    </source>
</evidence>
<reference evidence="2" key="2">
    <citation type="submission" date="2021-06" db="EMBL/GenBank/DDBJ databases">
        <authorList>
            <consortium name="NCBI Pathogen Detection Project"/>
        </authorList>
    </citation>
    <scope>NUCLEOTIDE SEQUENCE</scope>
    <source>
        <strain evidence="2">HN1000</strain>
    </source>
</reference>